<evidence type="ECO:0000259" key="1">
    <source>
        <dbReference type="PROSITE" id="PS50883"/>
    </source>
</evidence>
<dbReference type="PROSITE" id="PS50925">
    <property type="entry name" value="BLUF"/>
    <property type="match status" value="1"/>
</dbReference>
<dbReference type="CDD" id="cd01948">
    <property type="entry name" value="EAL"/>
    <property type="match status" value="1"/>
</dbReference>
<dbReference type="InterPro" id="IPR036046">
    <property type="entry name" value="Acylphosphatase-like_dom_sf"/>
</dbReference>
<protein>
    <submittedName>
        <fullName evidence="3">EAL domain, c-di-GMP-specific phosphodiesterase class I (Or its enzymatically inactive variant)</fullName>
    </submittedName>
</protein>
<dbReference type="Pfam" id="PF04940">
    <property type="entry name" value="BLUF"/>
    <property type="match status" value="1"/>
</dbReference>
<dbReference type="InterPro" id="IPR001633">
    <property type="entry name" value="EAL_dom"/>
</dbReference>
<dbReference type="Gene3D" id="3.20.20.450">
    <property type="entry name" value="EAL domain"/>
    <property type="match status" value="1"/>
</dbReference>
<dbReference type="OrthoDB" id="1673646at2"/>
<dbReference type="SUPFAM" id="SSF54975">
    <property type="entry name" value="Acylphosphatase/BLUF domain-like"/>
    <property type="match status" value="1"/>
</dbReference>
<dbReference type="AlphaFoldDB" id="A0A1C4GGU3"/>
<dbReference type="InterPro" id="IPR050706">
    <property type="entry name" value="Cyclic-di-GMP_PDE-like"/>
</dbReference>
<dbReference type="GO" id="GO:0071949">
    <property type="term" value="F:FAD binding"/>
    <property type="evidence" value="ECO:0007669"/>
    <property type="project" value="InterPro"/>
</dbReference>
<dbReference type="Pfam" id="PF00563">
    <property type="entry name" value="EAL"/>
    <property type="match status" value="1"/>
</dbReference>
<dbReference type="GO" id="GO:0071111">
    <property type="term" value="F:cyclic-guanylate-specific phosphodiesterase activity"/>
    <property type="evidence" value="ECO:0007669"/>
    <property type="project" value="InterPro"/>
</dbReference>
<dbReference type="Gene3D" id="3.30.70.100">
    <property type="match status" value="1"/>
</dbReference>
<keyword evidence="4" id="KW-1185">Reference proteome</keyword>
<dbReference type="SMART" id="SM01034">
    <property type="entry name" value="BLUF"/>
    <property type="match status" value="1"/>
</dbReference>
<dbReference type="InterPro" id="IPR035919">
    <property type="entry name" value="EAL_sf"/>
</dbReference>
<dbReference type="GO" id="GO:0009882">
    <property type="term" value="F:blue light photoreceptor activity"/>
    <property type="evidence" value="ECO:0007669"/>
    <property type="project" value="InterPro"/>
</dbReference>
<organism evidence="3 4">
    <name type="scientific">Kosakonia oryziphila</name>
    <dbReference type="NCBI Taxonomy" id="1005667"/>
    <lineage>
        <taxon>Bacteria</taxon>
        <taxon>Pseudomonadati</taxon>
        <taxon>Pseudomonadota</taxon>
        <taxon>Gammaproteobacteria</taxon>
        <taxon>Enterobacterales</taxon>
        <taxon>Enterobacteriaceae</taxon>
        <taxon>Kosakonia</taxon>
    </lineage>
</organism>
<evidence type="ECO:0000313" key="4">
    <source>
        <dbReference type="Proteomes" id="UP000198515"/>
    </source>
</evidence>
<dbReference type="PROSITE" id="PS50883">
    <property type="entry name" value="EAL"/>
    <property type="match status" value="1"/>
</dbReference>
<name>A0A1C4GGU3_9ENTR</name>
<accession>A0A1C4GGU3</accession>
<feature type="domain" description="EAL" evidence="1">
    <location>
        <begin position="155"/>
        <end position="403"/>
    </location>
</feature>
<reference evidence="4" key="1">
    <citation type="submission" date="2016-08" db="EMBL/GenBank/DDBJ databases">
        <authorList>
            <person name="Varghese N."/>
            <person name="Submissions Spin"/>
        </authorList>
    </citation>
    <scope>NUCLEOTIDE SEQUENCE [LARGE SCALE GENOMIC DNA]</scope>
    <source>
        <strain evidence="4">REICA_142</strain>
    </source>
</reference>
<proteinExistence type="predicted"/>
<evidence type="ECO:0000259" key="2">
    <source>
        <dbReference type="PROSITE" id="PS50925"/>
    </source>
</evidence>
<feature type="domain" description="BLUF" evidence="2">
    <location>
        <begin position="2"/>
        <end position="93"/>
    </location>
</feature>
<dbReference type="SUPFAM" id="SSF141868">
    <property type="entry name" value="EAL domain-like"/>
    <property type="match status" value="1"/>
</dbReference>
<dbReference type="PANTHER" id="PTHR33121">
    <property type="entry name" value="CYCLIC DI-GMP PHOSPHODIESTERASE PDEF"/>
    <property type="match status" value="1"/>
</dbReference>
<dbReference type="Proteomes" id="UP000198515">
    <property type="component" value="Unassembled WGS sequence"/>
</dbReference>
<dbReference type="RefSeq" id="WP_090138521.1">
    <property type="nucleotide sequence ID" value="NZ_FMBC01000066.1"/>
</dbReference>
<dbReference type="EMBL" id="FMBC01000066">
    <property type="protein sequence ID" value="SCC67153.1"/>
    <property type="molecule type" value="Genomic_DNA"/>
</dbReference>
<sequence length="416" mass="46403">MLATLIYRSRLNCTLDPSQLTSLVERANLRNSQLQVTGILLFDGDHFLQVLEGPLTAVNVVYERITRDTRHSHMVELLRDYAPHRRFVDRGMMLFDLCSMTSSAVLRTILRFGTLKYHLASNDRVYKFIRNFIASPKSNAGIRNTEPEQWSFTIKSPPFVNVSAPVTEGQPCQFAFQPIIEPLRGNISSLEALIRGPNGGSPQEYFATIAPDKLHEADLASKGWALAMASRLGIGNHKVAINLLPMSLVKIPGAVDILLNHITRNHLNPGQIIVEVTEDEVISGYEEFTWAIRQLRAAGIGLAIDDFGSGFAGLSLLAKFQPDKLKIDRTIVTDIHLHGPKQAIVKAILDCCAELQITVVAEGVEKIEEWCWLEAVGVQRFQGFLFARPVLNGVSPINWPQRISPSLTSRKKRLSY</sequence>
<dbReference type="InterPro" id="IPR007024">
    <property type="entry name" value="BLUF_domain"/>
</dbReference>
<dbReference type="PANTHER" id="PTHR33121:SF15">
    <property type="entry name" value="BLUE LIGHT- AND TEMPERATURE-REGULATED ANTIREPRESSOR BLUF"/>
    <property type="match status" value="1"/>
</dbReference>
<evidence type="ECO:0000313" key="3">
    <source>
        <dbReference type="EMBL" id="SCC67153.1"/>
    </source>
</evidence>
<dbReference type="SMART" id="SM00052">
    <property type="entry name" value="EAL"/>
    <property type="match status" value="1"/>
</dbReference>
<gene>
    <name evidence="3" type="ORF">GA0061070_106619</name>
</gene>